<gene>
    <name evidence="1" type="ORF">Gohar_018335</name>
</gene>
<name>A0A7J9G902_9ROSI</name>
<protein>
    <submittedName>
        <fullName evidence="1">Uncharacterized protein</fullName>
    </submittedName>
</protein>
<organism evidence="1 2">
    <name type="scientific">Gossypium harknessii</name>
    <dbReference type="NCBI Taxonomy" id="34285"/>
    <lineage>
        <taxon>Eukaryota</taxon>
        <taxon>Viridiplantae</taxon>
        <taxon>Streptophyta</taxon>
        <taxon>Embryophyta</taxon>
        <taxon>Tracheophyta</taxon>
        <taxon>Spermatophyta</taxon>
        <taxon>Magnoliopsida</taxon>
        <taxon>eudicotyledons</taxon>
        <taxon>Gunneridae</taxon>
        <taxon>Pentapetalae</taxon>
        <taxon>rosids</taxon>
        <taxon>malvids</taxon>
        <taxon>Malvales</taxon>
        <taxon>Malvaceae</taxon>
        <taxon>Malvoideae</taxon>
        <taxon>Gossypium</taxon>
    </lineage>
</organism>
<dbReference type="EMBL" id="JABFAD010000003">
    <property type="protein sequence ID" value="MBA0793961.1"/>
    <property type="molecule type" value="Genomic_DNA"/>
</dbReference>
<sequence>MMGDFAILDKEFLEEIKDRVKKVMERREGKKMKEKTLEWKKKAEEATDVEGLSYCNFDKFVNEAFKHG</sequence>
<dbReference type="SUPFAM" id="SSF53756">
    <property type="entry name" value="UDP-Glycosyltransferase/glycogen phosphorylase"/>
    <property type="match status" value="1"/>
</dbReference>
<accession>A0A7J9G902</accession>
<evidence type="ECO:0000313" key="1">
    <source>
        <dbReference type="EMBL" id="MBA0793961.1"/>
    </source>
</evidence>
<proteinExistence type="predicted"/>
<dbReference type="Gene3D" id="3.40.50.2000">
    <property type="entry name" value="Glycogen Phosphorylase B"/>
    <property type="match status" value="2"/>
</dbReference>
<keyword evidence="2" id="KW-1185">Reference proteome</keyword>
<reference evidence="1 2" key="1">
    <citation type="journal article" date="2019" name="Genome Biol. Evol.">
        <title>Insights into the evolution of the New World diploid cottons (Gossypium, subgenus Houzingenia) based on genome sequencing.</title>
        <authorList>
            <person name="Grover C.E."/>
            <person name="Arick M.A. 2nd"/>
            <person name="Thrash A."/>
            <person name="Conover J.L."/>
            <person name="Sanders W.S."/>
            <person name="Peterson D.G."/>
            <person name="Frelichowski J.E."/>
            <person name="Scheffler J.A."/>
            <person name="Scheffler B.E."/>
            <person name="Wendel J.F."/>
        </authorList>
    </citation>
    <scope>NUCLEOTIDE SEQUENCE [LARGE SCALE GENOMIC DNA]</scope>
    <source>
        <strain evidence="1">0</strain>
        <tissue evidence="1">Leaf</tissue>
    </source>
</reference>
<dbReference type="Proteomes" id="UP000593560">
    <property type="component" value="Unassembled WGS sequence"/>
</dbReference>
<dbReference type="AlphaFoldDB" id="A0A7J9G902"/>
<evidence type="ECO:0000313" key="2">
    <source>
        <dbReference type="Proteomes" id="UP000593560"/>
    </source>
</evidence>
<comment type="caution">
    <text evidence="1">The sequence shown here is derived from an EMBL/GenBank/DDBJ whole genome shotgun (WGS) entry which is preliminary data.</text>
</comment>